<reference evidence="2" key="1">
    <citation type="submission" date="2021-03" db="EMBL/GenBank/DDBJ databases">
        <authorList>
            <person name="Bekaert M."/>
        </authorList>
    </citation>
    <scope>NUCLEOTIDE SEQUENCE</scope>
</reference>
<evidence type="ECO:0000256" key="1">
    <source>
        <dbReference type="PROSITE-ProRule" id="PRU00339"/>
    </source>
</evidence>
<proteinExistence type="predicted"/>
<dbReference type="Proteomes" id="UP000683360">
    <property type="component" value="Unassembled WGS sequence"/>
</dbReference>
<dbReference type="AlphaFoldDB" id="A0A8S3R7R0"/>
<dbReference type="InterPro" id="IPR011990">
    <property type="entry name" value="TPR-like_helical_dom_sf"/>
</dbReference>
<gene>
    <name evidence="2" type="ORF">MEDL_19822</name>
</gene>
<dbReference type="OrthoDB" id="9976543at2759"/>
<organism evidence="2 3">
    <name type="scientific">Mytilus edulis</name>
    <name type="common">Blue mussel</name>
    <dbReference type="NCBI Taxonomy" id="6550"/>
    <lineage>
        <taxon>Eukaryota</taxon>
        <taxon>Metazoa</taxon>
        <taxon>Spiralia</taxon>
        <taxon>Lophotrochozoa</taxon>
        <taxon>Mollusca</taxon>
        <taxon>Bivalvia</taxon>
        <taxon>Autobranchia</taxon>
        <taxon>Pteriomorphia</taxon>
        <taxon>Mytilida</taxon>
        <taxon>Mytiloidea</taxon>
        <taxon>Mytilidae</taxon>
        <taxon>Mytilinae</taxon>
        <taxon>Mytilus</taxon>
    </lineage>
</organism>
<accession>A0A8S3R7R0</accession>
<evidence type="ECO:0000313" key="2">
    <source>
        <dbReference type="EMBL" id="CAG2205318.1"/>
    </source>
</evidence>
<dbReference type="SUPFAM" id="SSF48452">
    <property type="entry name" value="TPR-like"/>
    <property type="match status" value="1"/>
</dbReference>
<keyword evidence="3" id="KW-1185">Reference proteome</keyword>
<feature type="repeat" description="TPR" evidence="1">
    <location>
        <begin position="39"/>
        <end position="72"/>
    </location>
</feature>
<dbReference type="PANTHER" id="PTHR16253:SF0">
    <property type="entry name" value="TETRATRICOPEPTIDE REPEAT PROTEIN 22"/>
    <property type="match status" value="1"/>
</dbReference>
<protein>
    <submittedName>
        <fullName evidence="2">Uncharacterized protein</fullName>
    </submittedName>
</protein>
<dbReference type="PANTHER" id="PTHR16253">
    <property type="entry name" value="TETRATRICOPEPTIDE REPEAT PROTEIN 22"/>
    <property type="match status" value="1"/>
</dbReference>
<sequence>MALKDGSDAELDLDKDEYITKACVYFWKSVQMLGTQKWPEIHRCYGRFLRDLGDKREAIECFKRAMEIDTANKPTKSFEHLFETFLQMYEEEVQDLPNCSSESVDENDHKVELRVDRLLFEIAYWFRFAVKKYKVLDLKEKDEHPDASKVQKPDPKFTRSYSVQTDIETYRVLLILKQRKLQFFFENIPDDFSG</sequence>
<dbReference type="EMBL" id="CAJPWZ010001022">
    <property type="protein sequence ID" value="CAG2205318.1"/>
    <property type="molecule type" value="Genomic_DNA"/>
</dbReference>
<dbReference type="Gene3D" id="1.25.40.10">
    <property type="entry name" value="Tetratricopeptide repeat domain"/>
    <property type="match status" value="1"/>
</dbReference>
<comment type="caution">
    <text evidence="2">The sequence shown here is derived from an EMBL/GenBank/DDBJ whole genome shotgun (WGS) entry which is preliminary data.</text>
</comment>
<keyword evidence="1" id="KW-0802">TPR repeat</keyword>
<name>A0A8S3R7R0_MYTED</name>
<dbReference type="InterPro" id="IPR019734">
    <property type="entry name" value="TPR_rpt"/>
</dbReference>
<dbReference type="PROSITE" id="PS50005">
    <property type="entry name" value="TPR"/>
    <property type="match status" value="1"/>
</dbReference>
<dbReference type="InterPro" id="IPR042342">
    <property type="entry name" value="TTC22"/>
</dbReference>
<evidence type="ECO:0000313" key="3">
    <source>
        <dbReference type="Proteomes" id="UP000683360"/>
    </source>
</evidence>